<dbReference type="InterPro" id="IPR017927">
    <property type="entry name" value="FAD-bd_FR_type"/>
</dbReference>
<feature type="domain" description="FAD-binding FR-type" evidence="13">
    <location>
        <begin position="1"/>
        <end position="96"/>
    </location>
</feature>
<gene>
    <name evidence="14" type="ORF">HYG86_16585</name>
</gene>
<evidence type="ECO:0000256" key="11">
    <source>
        <dbReference type="PIRSR" id="PIRSR006816-1"/>
    </source>
</evidence>
<comment type="similarity">
    <text evidence="1">Belongs to the PyrK family.</text>
</comment>
<protein>
    <submittedName>
        <fullName evidence="14">Dihydroorotate dehydrogenase electron transfer subunit</fullName>
    </submittedName>
</protein>
<dbReference type="InterPro" id="IPR019480">
    <property type="entry name" value="Dihydroorotate_DH_Fe-S-bd"/>
</dbReference>
<evidence type="ECO:0000256" key="3">
    <source>
        <dbReference type="ARBA" id="ARBA00022630"/>
    </source>
</evidence>
<dbReference type="Pfam" id="PF00970">
    <property type="entry name" value="FAD_binding_6"/>
    <property type="match status" value="1"/>
</dbReference>
<dbReference type="SUPFAM" id="SSF52343">
    <property type="entry name" value="Ferredoxin reductase-like, C-terminal NADP-linked domain"/>
    <property type="match status" value="1"/>
</dbReference>
<keyword evidence="2" id="KW-0813">Transport</keyword>
<evidence type="ECO:0000313" key="14">
    <source>
        <dbReference type="EMBL" id="QNO16272.1"/>
    </source>
</evidence>
<evidence type="ECO:0000259" key="13">
    <source>
        <dbReference type="PROSITE" id="PS51384"/>
    </source>
</evidence>
<dbReference type="InterPro" id="IPR050353">
    <property type="entry name" value="PyrK_electron_transfer"/>
</dbReference>
<dbReference type="Pfam" id="PF10418">
    <property type="entry name" value="DHODB_Fe-S_bind"/>
    <property type="match status" value="1"/>
</dbReference>
<dbReference type="Proteomes" id="UP000516160">
    <property type="component" value="Chromosome"/>
</dbReference>
<evidence type="ECO:0000256" key="4">
    <source>
        <dbReference type="ARBA" id="ARBA00022714"/>
    </source>
</evidence>
<dbReference type="PIRSF" id="PIRSF006816">
    <property type="entry name" value="Cyc3_hyd_g"/>
    <property type="match status" value="1"/>
</dbReference>
<dbReference type="PROSITE" id="PS51384">
    <property type="entry name" value="FAD_FR"/>
    <property type="match status" value="1"/>
</dbReference>
<dbReference type="Gene3D" id="2.40.30.10">
    <property type="entry name" value="Translation factors"/>
    <property type="match status" value="1"/>
</dbReference>
<keyword evidence="5 12" id="KW-0479">Metal-binding</keyword>
<reference evidence="14 15" key="1">
    <citation type="submission" date="2020-07" db="EMBL/GenBank/DDBJ databases">
        <title>Alkalicella. sp. LB2 genome.</title>
        <authorList>
            <person name="Postec A."/>
            <person name="Quemeneur M."/>
        </authorList>
    </citation>
    <scope>NUCLEOTIDE SEQUENCE [LARGE SCALE GENOMIC DNA]</scope>
    <source>
        <strain evidence="14 15">LB2</strain>
    </source>
</reference>
<feature type="binding site" evidence="12">
    <location>
        <position position="217"/>
    </location>
    <ligand>
        <name>[2Fe-2S] cluster</name>
        <dbReference type="ChEBI" id="CHEBI:190135"/>
    </ligand>
</feature>
<evidence type="ECO:0000256" key="6">
    <source>
        <dbReference type="ARBA" id="ARBA00022827"/>
    </source>
</evidence>
<feature type="binding site" evidence="12">
    <location>
        <position position="229"/>
    </location>
    <ligand>
        <name>[2Fe-2S] cluster</name>
        <dbReference type="ChEBI" id="CHEBI:190135"/>
    </ligand>
</feature>
<evidence type="ECO:0000256" key="7">
    <source>
        <dbReference type="ARBA" id="ARBA00022982"/>
    </source>
</evidence>
<evidence type="ECO:0000313" key="15">
    <source>
        <dbReference type="Proteomes" id="UP000516160"/>
    </source>
</evidence>
<evidence type="ECO:0000256" key="5">
    <source>
        <dbReference type="ARBA" id="ARBA00022723"/>
    </source>
</evidence>
<organism evidence="14 15">
    <name type="scientific">Alkalicella caledoniensis</name>
    <dbReference type="NCBI Taxonomy" id="2731377"/>
    <lineage>
        <taxon>Bacteria</taxon>
        <taxon>Bacillati</taxon>
        <taxon>Bacillota</taxon>
        <taxon>Clostridia</taxon>
        <taxon>Eubacteriales</taxon>
        <taxon>Proteinivoracaceae</taxon>
        <taxon>Alkalicella</taxon>
    </lineage>
</organism>
<dbReference type="Gene3D" id="2.10.240.10">
    <property type="entry name" value="Dihydroorotate dehydrogenase, electron transfer subunit"/>
    <property type="match status" value="1"/>
</dbReference>
<dbReference type="CDD" id="cd06218">
    <property type="entry name" value="DHOD_e_trans"/>
    <property type="match status" value="1"/>
</dbReference>
<dbReference type="GO" id="GO:0050660">
    <property type="term" value="F:flavin adenine dinucleotide binding"/>
    <property type="evidence" value="ECO:0007669"/>
    <property type="project" value="InterPro"/>
</dbReference>
<keyword evidence="4 12" id="KW-0001">2Fe-2S</keyword>
<evidence type="ECO:0000256" key="9">
    <source>
        <dbReference type="ARBA" id="ARBA00023014"/>
    </source>
</evidence>
<evidence type="ECO:0000256" key="12">
    <source>
        <dbReference type="PIRSR" id="PIRSR006816-2"/>
    </source>
</evidence>
<comment type="cofactor">
    <cofactor evidence="10">
        <name>[2Fe-2S] cluster</name>
        <dbReference type="ChEBI" id="CHEBI:190135"/>
    </cofactor>
</comment>
<dbReference type="AlphaFoldDB" id="A0A7G9WC60"/>
<feature type="binding site" evidence="11">
    <location>
        <begin position="71"/>
        <end position="72"/>
    </location>
    <ligand>
        <name>FAD</name>
        <dbReference type="ChEBI" id="CHEBI:57692"/>
    </ligand>
</feature>
<dbReference type="KEGG" id="acae:HYG86_16585"/>
<dbReference type="Gene3D" id="3.40.50.80">
    <property type="entry name" value="Nucleotide-binding domain of ferredoxin-NADP reductase (FNR) module"/>
    <property type="match status" value="1"/>
</dbReference>
<keyword evidence="7" id="KW-0249">Electron transport</keyword>
<name>A0A7G9WC60_ALKCA</name>
<evidence type="ECO:0000256" key="10">
    <source>
        <dbReference type="ARBA" id="ARBA00034078"/>
    </source>
</evidence>
<evidence type="ECO:0000256" key="2">
    <source>
        <dbReference type="ARBA" id="ARBA00022448"/>
    </source>
</evidence>
<comment type="cofactor">
    <cofactor evidence="11">
        <name>FAD</name>
        <dbReference type="ChEBI" id="CHEBI:57692"/>
    </cofactor>
    <text evidence="11">Binds 1 FAD per subunit.</text>
</comment>
<feature type="binding site" evidence="11">
    <location>
        <begin position="64"/>
        <end position="66"/>
    </location>
    <ligand>
        <name>FAD</name>
        <dbReference type="ChEBI" id="CHEBI:57692"/>
    </ligand>
</feature>
<dbReference type="InterPro" id="IPR017938">
    <property type="entry name" value="Riboflavin_synthase-like_b-brl"/>
</dbReference>
<proteinExistence type="inferred from homology"/>
<dbReference type="PANTHER" id="PTHR43513:SF3">
    <property type="entry name" value="DIHYDROOROTATE DEHYDROGENASE B (NAD(+)), ELECTRON TRANSFER SUBUNIT-RELATED"/>
    <property type="match status" value="1"/>
</dbReference>
<comment type="cofactor">
    <cofactor evidence="12">
        <name>[2Fe-2S] cluster</name>
        <dbReference type="ChEBI" id="CHEBI:190135"/>
    </cofactor>
    <text evidence="12">Binds 1 [2Fe-2S] cluster per subunit.</text>
</comment>
<dbReference type="GO" id="GO:0051537">
    <property type="term" value="F:2 iron, 2 sulfur cluster binding"/>
    <property type="evidence" value="ECO:0007669"/>
    <property type="project" value="UniProtKB-KW"/>
</dbReference>
<accession>A0A7G9WC60</accession>
<dbReference type="PANTHER" id="PTHR43513">
    <property type="entry name" value="DIHYDROOROTATE DEHYDROGENASE B (NAD(+)), ELECTRON TRANSFER SUBUNIT"/>
    <property type="match status" value="1"/>
</dbReference>
<keyword evidence="15" id="KW-1185">Reference proteome</keyword>
<dbReference type="InterPro" id="IPR012165">
    <property type="entry name" value="Cyt_c3_hydrogenase_gsu"/>
</dbReference>
<keyword evidence="8 12" id="KW-0408">Iron</keyword>
<dbReference type="GO" id="GO:0046872">
    <property type="term" value="F:metal ion binding"/>
    <property type="evidence" value="ECO:0007669"/>
    <property type="project" value="UniProtKB-KW"/>
</dbReference>
<dbReference type="RefSeq" id="WP_213166663.1">
    <property type="nucleotide sequence ID" value="NZ_CP058559.1"/>
</dbReference>
<keyword evidence="3 11" id="KW-0285">Flavoprotein</keyword>
<dbReference type="InterPro" id="IPR037117">
    <property type="entry name" value="Dihydroorotate_DH_ele_sf"/>
</dbReference>
<keyword evidence="6 11" id="KW-0274">FAD</keyword>
<dbReference type="SUPFAM" id="SSF63380">
    <property type="entry name" value="Riboflavin synthase domain-like"/>
    <property type="match status" value="1"/>
</dbReference>
<dbReference type="InterPro" id="IPR008333">
    <property type="entry name" value="Cbr1-like_FAD-bd_dom"/>
</dbReference>
<dbReference type="EMBL" id="CP058559">
    <property type="protein sequence ID" value="QNO16272.1"/>
    <property type="molecule type" value="Genomic_DNA"/>
</dbReference>
<feature type="binding site" evidence="11">
    <location>
        <begin position="49"/>
        <end position="52"/>
    </location>
    <ligand>
        <name>FAD</name>
        <dbReference type="ChEBI" id="CHEBI:57692"/>
    </ligand>
</feature>
<evidence type="ECO:0000256" key="8">
    <source>
        <dbReference type="ARBA" id="ARBA00023004"/>
    </source>
</evidence>
<evidence type="ECO:0000256" key="1">
    <source>
        <dbReference type="ARBA" id="ARBA00006422"/>
    </source>
</evidence>
<dbReference type="GO" id="GO:0006221">
    <property type="term" value="P:pyrimidine nucleotide biosynthetic process"/>
    <property type="evidence" value="ECO:0007669"/>
    <property type="project" value="InterPro"/>
</dbReference>
<dbReference type="GO" id="GO:0016491">
    <property type="term" value="F:oxidoreductase activity"/>
    <property type="evidence" value="ECO:0007669"/>
    <property type="project" value="InterPro"/>
</dbReference>
<sequence length="244" mass="27077">MELKGLVKSNEFLTSQRDVFQLRIELNREFEFKPGQFINVYCPNKVLPRPISIADKEGNIITLLVRIVGEGTDFLSKTKIGDRVKVIGPLGKGFNTSHGMDKKVAIIGGGIGVAPLLGLRKANFKDAKYYLGFNSEGILVEEFKKVYPTTITYLTEDTTVLEAFEESLKTEVYNFVYACGPEGMLKKLQDILQKNKIPGELSVEKKMACGVGGCLICTCETTKGKKRVCKEGPVFDSQEVLFSE</sequence>
<feature type="binding site" evidence="12">
    <location>
        <position position="214"/>
    </location>
    <ligand>
        <name>[2Fe-2S] cluster</name>
        <dbReference type="ChEBI" id="CHEBI:190135"/>
    </ligand>
</feature>
<feature type="binding site" evidence="12">
    <location>
        <position position="209"/>
    </location>
    <ligand>
        <name>[2Fe-2S] cluster</name>
        <dbReference type="ChEBI" id="CHEBI:190135"/>
    </ligand>
</feature>
<dbReference type="InterPro" id="IPR039261">
    <property type="entry name" value="FNR_nucleotide-bd"/>
</dbReference>
<keyword evidence="9 12" id="KW-0411">Iron-sulfur</keyword>